<keyword evidence="2" id="KW-1185">Reference proteome</keyword>
<organism evidence="1 2">
    <name type="scientific">Prorocentrum cordatum</name>
    <dbReference type="NCBI Taxonomy" id="2364126"/>
    <lineage>
        <taxon>Eukaryota</taxon>
        <taxon>Sar</taxon>
        <taxon>Alveolata</taxon>
        <taxon>Dinophyceae</taxon>
        <taxon>Prorocentrales</taxon>
        <taxon>Prorocentraceae</taxon>
        <taxon>Prorocentrum</taxon>
    </lineage>
</organism>
<comment type="caution">
    <text evidence="1">The sequence shown here is derived from an EMBL/GenBank/DDBJ whole genome shotgun (WGS) entry which is preliminary data.</text>
</comment>
<dbReference type="EMBL" id="CAUYUJ010014854">
    <property type="protein sequence ID" value="CAK0846899.1"/>
    <property type="molecule type" value="Genomic_DNA"/>
</dbReference>
<evidence type="ECO:0000313" key="2">
    <source>
        <dbReference type="Proteomes" id="UP001189429"/>
    </source>
</evidence>
<feature type="non-terminal residue" evidence="1">
    <location>
        <position position="1"/>
    </location>
</feature>
<name>A0ABN9TLM1_9DINO</name>
<protein>
    <submittedName>
        <fullName evidence="1">Uncharacterized protein</fullName>
    </submittedName>
</protein>
<accession>A0ABN9TLM1</accession>
<dbReference type="Proteomes" id="UP001189429">
    <property type="component" value="Unassembled WGS sequence"/>
</dbReference>
<evidence type="ECO:0000313" key="1">
    <source>
        <dbReference type="EMBL" id="CAK0846899.1"/>
    </source>
</evidence>
<sequence length="146" mass="15884">HPVTFGECRYDKDRDAVKRAWAAYARTANCDSPETWQGGSMFIGKADGGACVVVAENRGDGHFCVEFSLTSTGLRYSRGRSATSDWLRPGYGQILQVAQPVAESDGSASWHQDHKFHVARQIPNVTAHVPPVGPDGASDLHSPFRL</sequence>
<reference evidence="1" key="1">
    <citation type="submission" date="2023-10" db="EMBL/GenBank/DDBJ databases">
        <authorList>
            <person name="Chen Y."/>
            <person name="Shah S."/>
            <person name="Dougan E. K."/>
            <person name="Thang M."/>
            <person name="Chan C."/>
        </authorList>
    </citation>
    <scope>NUCLEOTIDE SEQUENCE [LARGE SCALE GENOMIC DNA]</scope>
</reference>
<gene>
    <name evidence="1" type="ORF">PCOR1329_LOCUS40269</name>
</gene>
<proteinExistence type="predicted"/>